<accession>A0A386PNJ6</accession>
<evidence type="ECO:0000313" key="1">
    <source>
        <dbReference type="EMBL" id="AYE37051.1"/>
    </source>
</evidence>
<name>A0A386PNJ6_9SPIR</name>
<dbReference type="KEGG" id="btur:DB313_05985"/>
<dbReference type="Proteomes" id="UP000275571">
    <property type="component" value="Plasmid lp34"/>
</dbReference>
<dbReference type="PROSITE" id="PS51257">
    <property type="entry name" value="PROKAR_LIPOPROTEIN"/>
    <property type="match status" value="1"/>
</dbReference>
<dbReference type="EMBL" id="CP028890">
    <property type="protein sequence ID" value="AYE37051.1"/>
    <property type="molecule type" value="Genomic_DNA"/>
</dbReference>
<evidence type="ECO:0000313" key="2">
    <source>
        <dbReference type="Proteomes" id="UP000275571"/>
    </source>
</evidence>
<dbReference type="RefSeq" id="WP_120104972.1">
    <property type="nucleotide sequence ID" value="NZ_CP028890.1"/>
</dbReference>
<reference evidence="1 2" key="1">
    <citation type="journal article" date="2018" name="Infect. Genet. Evol.">
        <title>Genome-wide analysis of Borrelia turcica and 'Candidatus Borrelia tachyglossi' shows relapsing fever-like genomes with unique genomic links to Lyme disease Borrelia.</title>
        <authorList>
            <person name="Gofton A.W."/>
            <person name="Margos G."/>
            <person name="Fingerle V."/>
            <person name="Hepner S."/>
            <person name="Loh S.M."/>
            <person name="Ryan U."/>
            <person name="Irwin P."/>
            <person name="Oskam C.L."/>
        </authorList>
    </citation>
    <scope>NUCLEOTIDE SEQUENCE [LARGE SCALE GENOMIC DNA]</scope>
    <source>
        <strain evidence="1 2">IST7</strain>
        <plasmid evidence="1">lp34</plasmid>
    </source>
</reference>
<gene>
    <name evidence="1" type="ORF">DB313_05985</name>
</gene>
<geneLocation type="plasmid" evidence="1 2">
    <name>lp34</name>
</geneLocation>
<dbReference type="AlphaFoldDB" id="A0A386PNJ6"/>
<organism evidence="1 2">
    <name type="scientific">Borrelia turcica IST7</name>
    <dbReference type="NCBI Taxonomy" id="1104446"/>
    <lineage>
        <taxon>Bacteria</taxon>
        <taxon>Pseudomonadati</taxon>
        <taxon>Spirochaetota</taxon>
        <taxon>Spirochaetia</taxon>
        <taxon>Spirochaetales</taxon>
        <taxon>Borreliaceae</taxon>
        <taxon>Borrelia</taxon>
    </lineage>
</organism>
<keyword evidence="2" id="KW-1185">Reference proteome</keyword>
<proteinExistence type="predicted"/>
<sequence length="150" mass="16982">MKFLINIFICLLFISCLPVDVINKSLIEAKEHPQGGEFTSICMQLVTYNVCSKEDAEALNKLVLLTSVSMSSITDGQKTRLGKFIQWLGKNQDKIKELAEVGKDLQNTIKIKEDKHDITEKISELIQEFKDDNTDEDIFKKVKGTLSSIK</sequence>
<keyword evidence="1" id="KW-0614">Plasmid</keyword>
<protein>
    <submittedName>
        <fullName evidence="1">Uncharacterized protein</fullName>
    </submittedName>
</protein>